<protein>
    <submittedName>
        <fullName evidence="2">Uncharacterized protein</fullName>
    </submittedName>
</protein>
<keyword evidence="3" id="KW-1185">Reference proteome</keyword>
<proteinExistence type="predicted"/>
<sequence>MSEGHWILRGFSVEMSTIQTVLNFHSWKIAPAFTQWIGRRFYLKDIRLLLVFLSSYIYHCITNTVFISLYLNFLA</sequence>
<evidence type="ECO:0000256" key="1">
    <source>
        <dbReference type="SAM" id="Phobius"/>
    </source>
</evidence>
<dbReference type="Proteomes" id="UP001152523">
    <property type="component" value="Unassembled WGS sequence"/>
</dbReference>
<dbReference type="EMBL" id="CAMAPF010000121">
    <property type="protein sequence ID" value="CAH9103284.1"/>
    <property type="molecule type" value="Genomic_DNA"/>
</dbReference>
<name>A0AAV0DPL0_9ASTE</name>
<accession>A0AAV0DPL0</accession>
<evidence type="ECO:0000313" key="3">
    <source>
        <dbReference type="Proteomes" id="UP001152523"/>
    </source>
</evidence>
<keyword evidence="1" id="KW-0812">Transmembrane</keyword>
<reference evidence="2" key="1">
    <citation type="submission" date="2022-07" db="EMBL/GenBank/DDBJ databases">
        <authorList>
            <person name="Macas J."/>
            <person name="Novak P."/>
            <person name="Neumann P."/>
        </authorList>
    </citation>
    <scope>NUCLEOTIDE SEQUENCE</scope>
</reference>
<keyword evidence="1" id="KW-1133">Transmembrane helix</keyword>
<dbReference type="AlphaFoldDB" id="A0AAV0DPL0"/>
<organism evidence="2 3">
    <name type="scientific">Cuscuta epithymum</name>
    <dbReference type="NCBI Taxonomy" id="186058"/>
    <lineage>
        <taxon>Eukaryota</taxon>
        <taxon>Viridiplantae</taxon>
        <taxon>Streptophyta</taxon>
        <taxon>Embryophyta</taxon>
        <taxon>Tracheophyta</taxon>
        <taxon>Spermatophyta</taxon>
        <taxon>Magnoliopsida</taxon>
        <taxon>eudicotyledons</taxon>
        <taxon>Gunneridae</taxon>
        <taxon>Pentapetalae</taxon>
        <taxon>asterids</taxon>
        <taxon>lamiids</taxon>
        <taxon>Solanales</taxon>
        <taxon>Convolvulaceae</taxon>
        <taxon>Cuscuteae</taxon>
        <taxon>Cuscuta</taxon>
        <taxon>Cuscuta subgen. Cuscuta</taxon>
    </lineage>
</organism>
<evidence type="ECO:0000313" key="2">
    <source>
        <dbReference type="EMBL" id="CAH9103284.1"/>
    </source>
</evidence>
<comment type="caution">
    <text evidence="2">The sequence shown here is derived from an EMBL/GenBank/DDBJ whole genome shotgun (WGS) entry which is preliminary data.</text>
</comment>
<gene>
    <name evidence="2" type="ORF">CEPIT_LOCUS16373</name>
</gene>
<feature type="transmembrane region" description="Helical" evidence="1">
    <location>
        <begin position="48"/>
        <end position="71"/>
    </location>
</feature>
<keyword evidence="1" id="KW-0472">Membrane</keyword>